<evidence type="ECO:0000256" key="8">
    <source>
        <dbReference type="ARBA" id="ARBA00022723"/>
    </source>
</evidence>
<keyword evidence="15" id="KW-0472">Membrane</keyword>
<keyword evidence="9" id="KW-0274">FAD</keyword>
<comment type="catalytic activity">
    <reaction evidence="16">
        <text>2 a Fe(II)-siderophore + NAD(+) + H(+) = 2 a Fe(III)-siderophore + NADH</text>
        <dbReference type="Rhea" id="RHEA:15061"/>
        <dbReference type="Rhea" id="RHEA-COMP:11342"/>
        <dbReference type="Rhea" id="RHEA-COMP:11344"/>
        <dbReference type="ChEBI" id="CHEBI:15378"/>
        <dbReference type="ChEBI" id="CHEBI:29033"/>
        <dbReference type="ChEBI" id="CHEBI:29034"/>
        <dbReference type="ChEBI" id="CHEBI:57540"/>
        <dbReference type="ChEBI" id="CHEBI:57945"/>
        <dbReference type="EC" id="1.16.1.7"/>
    </reaction>
</comment>
<organism evidence="20 21">
    <name type="scientific">Panicum miliaceum</name>
    <name type="common">Proso millet</name>
    <name type="synonym">Broomcorn millet</name>
    <dbReference type="NCBI Taxonomy" id="4540"/>
    <lineage>
        <taxon>Eukaryota</taxon>
        <taxon>Viridiplantae</taxon>
        <taxon>Streptophyta</taxon>
        <taxon>Embryophyta</taxon>
        <taxon>Tracheophyta</taxon>
        <taxon>Spermatophyta</taxon>
        <taxon>Magnoliopsida</taxon>
        <taxon>Liliopsida</taxon>
        <taxon>Poales</taxon>
        <taxon>Poaceae</taxon>
        <taxon>PACMAD clade</taxon>
        <taxon>Panicoideae</taxon>
        <taxon>Panicodae</taxon>
        <taxon>Paniceae</taxon>
        <taxon>Panicinae</taxon>
        <taxon>Panicum</taxon>
        <taxon>Panicum sect. Panicum</taxon>
    </lineage>
</organism>
<keyword evidence="7" id="KW-0812">Transmembrane</keyword>
<evidence type="ECO:0000259" key="19">
    <source>
        <dbReference type="Pfam" id="PF08030"/>
    </source>
</evidence>
<comment type="similarity">
    <text evidence="3">Belongs to the ferric reductase (FRE) family.</text>
</comment>
<dbReference type="GO" id="GO:0046872">
    <property type="term" value="F:metal ion binding"/>
    <property type="evidence" value="ECO:0007669"/>
    <property type="project" value="UniProtKB-KW"/>
</dbReference>
<reference evidence="21" key="1">
    <citation type="journal article" date="2019" name="Nat. Commun.">
        <title>The genome of broomcorn millet.</title>
        <authorList>
            <person name="Zou C."/>
            <person name="Miki D."/>
            <person name="Li D."/>
            <person name="Tang Q."/>
            <person name="Xiao L."/>
            <person name="Rajput S."/>
            <person name="Deng P."/>
            <person name="Jia W."/>
            <person name="Huang R."/>
            <person name="Zhang M."/>
            <person name="Sun Y."/>
            <person name="Hu J."/>
            <person name="Fu X."/>
            <person name="Schnable P.S."/>
            <person name="Li F."/>
            <person name="Zhang H."/>
            <person name="Feng B."/>
            <person name="Zhu X."/>
            <person name="Liu R."/>
            <person name="Schnable J.C."/>
            <person name="Zhu J.-K."/>
            <person name="Zhang H."/>
        </authorList>
    </citation>
    <scope>NUCLEOTIDE SEQUENCE [LARGE SCALE GENOMIC DNA]</scope>
</reference>
<keyword evidence="12" id="KW-0408">Iron</keyword>
<protein>
    <recommendedName>
        <fullName evidence="17">ferric-chelate reductase (NADH)</fullName>
        <ecNumber evidence="17">1.16.1.7</ecNumber>
    </recommendedName>
</protein>
<dbReference type="PANTHER" id="PTHR11972">
    <property type="entry name" value="NADPH OXIDASE"/>
    <property type="match status" value="1"/>
</dbReference>
<sequence length="343" mass="37292">MDGRYHMSVLIKVLGTWTEKLRSIITDVQEQNRGDSDLQCGRITACVEGPYGHESPYHLMYENLILVAGGIGISPFLAILSDIIHRIEEGKQCMPKNVLVLWSVRKSKELSLLSAVDAQTISSSVSDKLRLDIQAFVTQESQAPLEDGIVGDDRKVPGMFVKNGTTMSGLVGTGDNFWAAMYFLASTLGFLLAYALVQVYYVEPHNVVAWWYLGLLFMLCMAAGVALPGGLVVLLWHLSEKRRLEDEKWDATASQSPRAEQTPPQPPVVTASASPPCGRPAELAAFAERAGDAADLGVLVCGPQGLQTSVARECRARNLRRGGGAGKSGSRAVFHFNSHSFDL</sequence>
<comment type="cofactor">
    <cofactor evidence="1">
        <name>FAD</name>
        <dbReference type="ChEBI" id="CHEBI:57692"/>
    </cofactor>
</comment>
<dbReference type="EC" id="1.16.1.7" evidence="17"/>
<dbReference type="GO" id="GO:0005886">
    <property type="term" value="C:plasma membrane"/>
    <property type="evidence" value="ECO:0007669"/>
    <property type="project" value="TreeGrafter"/>
</dbReference>
<comment type="subcellular location">
    <subcellularLocation>
        <location evidence="2">Membrane</location>
        <topology evidence="2">Multi-pass membrane protein</topology>
    </subcellularLocation>
</comment>
<dbReference type="FunFam" id="3.40.50.80:FF:000036">
    <property type="entry name" value="Ferric reduction oxidase 6"/>
    <property type="match status" value="1"/>
</dbReference>
<dbReference type="PANTHER" id="PTHR11972:SF69">
    <property type="entry name" value="FERRIC REDUCTION OXIDASE 6-RELATED"/>
    <property type="match status" value="1"/>
</dbReference>
<evidence type="ECO:0000256" key="4">
    <source>
        <dbReference type="ARBA" id="ARBA00022448"/>
    </source>
</evidence>
<dbReference type="Pfam" id="PF08030">
    <property type="entry name" value="NAD_binding_6"/>
    <property type="match status" value="1"/>
</dbReference>
<keyword evidence="8" id="KW-0479">Metal-binding</keyword>
<evidence type="ECO:0000256" key="3">
    <source>
        <dbReference type="ARBA" id="ARBA00006278"/>
    </source>
</evidence>
<comment type="caution">
    <text evidence="20">The sequence shown here is derived from an EMBL/GenBank/DDBJ whole genome shotgun (WGS) entry which is preliminary data.</text>
</comment>
<dbReference type="InterPro" id="IPR050369">
    <property type="entry name" value="RBOH/FRE"/>
</dbReference>
<evidence type="ECO:0000256" key="12">
    <source>
        <dbReference type="ARBA" id="ARBA00023004"/>
    </source>
</evidence>
<evidence type="ECO:0000256" key="14">
    <source>
        <dbReference type="ARBA" id="ARBA00023065"/>
    </source>
</evidence>
<dbReference type="InterPro" id="IPR013121">
    <property type="entry name" value="Fe_red_NAD-bd_6"/>
</dbReference>
<keyword evidence="5" id="KW-0349">Heme</keyword>
<name>A0A3L6PVQ5_PANMI</name>
<proteinExistence type="inferred from homology"/>
<accession>A0A3L6PVQ5</accession>
<evidence type="ECO:0000256" key="10">
    <source>
        <dbReference type="ARBA" id="ARBA00022989"/>
    </source>
</evidence>
<evidence type="ECO:0000256" key="17">
    <source>
        <dbReference type="ARBA" id="ARBA00066905"/>
    </source>
</evidence>
<evidence type="ECO:0000256" key="2">
    <source>
        <dbReference type="ARBA" id="ARBA00004141"/>
    </source>
</evidence>
<evidence type="ECO:0000256" key="15">
    <source>
        <dbReference type="ARBA" id="ARBA00023136"/>
    </source>
</evidence>
<feature type="region of interest" description="Disordered" evidence="18">
    <location>
        <begin position="247"/>
        <end position="276"/>
    </location>
</feature>
<evidence type="ECO:0000256" key="11">
    <source>
        <dbReference type="ARBA" id="ARBA00023002"/>
    </source>
</evidence>
<dbReference type="CDD" id="cd06186">
    <property type="entry name" value="NOX_Duox_like_FAD_NADP"/>
    <property type="match status" value="1"/>
</dbReference>
<evidence type="ECO:0000256" key="1">
    <source>
        <dbReference type="ARBA" id="ARBA00001974"/>
    </source>
</evidence>
<evidence type="ECO:0000313" key="20">
    <source>
        <dbReference type="EMBL" id="RLM64240.1"/>
    </source>
</evidence>
<dbReference type="OrthoDB" id="167398at2759"/>
<dbReference type="SUPFAM" id="SSF52343">
    <property type="entry name" value="Ferredoxin reductase-like, C-terminal NADP-linked domain"/>
    <property type="match status" value="1"/>
</dbReference>
<dbReference type="Gene3D" id="3.40.50.80">
    <property type="entry name" value="Nucleotide-binding domain of ferredoxin-NADP reductase (FNR) module"/>
    <property type="match status" value="1"/>
</dbReference>
<dbReference type="EMBL" id="PQIB02000015">
    <property type="protein sequence ID" value="RLM64240.1"/>
    <property type="molecule type" value="Genomic_DNA"/>
</dbReference>
<evidence type="ECO:0000313" key="21">
    <source>
        <dbReference type="Proteomes" id="UP000275267"/>
    </source>
</evidence>
<keyword evidence="11" id="KW-0560">Oxidoreductase</keyword>
<dbReference type="AlphaFoldDB" id="A0A3L6PVQ5"/>
<dbReference type="Proteomes" id="UP000275267">
    <property type="component" value="Unassembled WGS sequence"/>
</dbReference>
<evidence type="ECO:0000256" key="16">
    <source>
        <dbReference type="ARBA" id="ARBA00050970"/>
    </source>
</evidence>
<keyword evidence="21" id="KW-1185">Reference proteome</keyword>
<evidence type="ECO:0000256" key="18">
    <source>
        <dbReference type="SAM" id="MobiDB-lite"/>
    </source>
</evidence>
<keyword evidence="6" id="KW-0285">Flavoprotein</keyword>
<keyword evidence="4" id="KW-0813">Transport</keyword>
<gene>
    <name evidence="20" type="ORF">C2845_PM16G08760</name>
</gene>
<evidence type="ECO:0000256" key="9">
    <source>
        <dbReference type="ARBA" id="ARBA00022827"/>
    </source>
</evidence>
<keyword evidence="13" id="KW-0520">NAD</keyword>
<evidence type="ECO:0000256" key="5">
    <source>
        <dbReference type="ARBA" id="ARBA00022617"/>
    </source>
</evidence>
<dbReference type="GO" id="GO:0006811">
    <property type="term" value="P:monoatomic ion transport"/>
    <property type="evidence" value="ECO:0007669"/>
    <property type="project" value="UniProtKB-KW"/>
</dbReference>
<keyword evidence="10" id="KW-1133">Transmembrane helix</keyword>
<feature type="domain" description="Ferric reductase NAD binding" evidence="19">
    <location>
        <begin position="61"/>
        <end position="143"/>
    </location>
</feature>
<dbReference type="STRING" id="4540.A0A3L6PVQ5"/>
<evidence type="ECO:0000256" key="7">
    <source>
        <dbReference type="ARBA" id="ARBA00022692"/>
    </source>
</evidence>
<dbReference type="GO" id="GO:0140618">
    <property type="term" value="F:ferric-chelate reductase (NADH) activity"/>
    <property type="evidence" value="ECO:0007669"/>
    <property type="project" value="UniProtKB-EC"/>
</dbReference>
<evidence type="ECO:0000256" key="13">
    <source>
        <dbReference type="ARBA" id="ARBA00023027"/>
    </source>
</evidence>
<keyword evidence="14" id="KW-0406">Ion transport</keyword>
<dbReference type="InterPro" id="IPR039261">
    <property type="entry name" value="FNR_nucleotide-bd"/>
</dbReference>
<evidence type="ECO:0000256" key="6">
    <source>
        <dbReference type="ARBA" id="ARBA00022630"/>
    </source>
</evidence>